<dbReference type="EMBL" id="CP029551">
    <property type="protein sequence ID" value="AWN38121.1"/>
    <property type="molecule type" value="Genomic_DNA"/>
</dbReference>
<dbReference type="OrthoDB" id="547419at2"/>
<dbReference type="Proteomes" id="UP000246058">
    <property type="component" value="Chromosome"/>
</dbReference>
<dbReference type="AlphaFoldDB" id="A0A2U8VXR2"/>
<evidence type="ECO:0000313" key="2">
    <source>
        <dbReference type="EMBL" id="AWN38121.1"/>
    </source>
</evidence>
<keyword evidence="3" id="KW-1185">Reference proteome</keyword>
<proteinExistence type="predicted"/>
<dbReference type="Gene3D" id="3.40.50.300">
    <property type="entry name" value="P-loop containing nucleotide triphosphate hydrolases"/>
    <property type="match status" value="1"/>
</dbReference>
<sequence length="374" mass="41664">MRRAIIHIGMPRTGSTSFQEVLAGLRPKLAETGLLYPELAPPGSHPDRDVNHQPLGEVLDGRRPSAERAVVLGRLDEALRRTQADTVILSYEDFSVQRRRFGVPEILRELLARHGFAMEVLMVVKQPFDFLNSAYAHRAQLIRETGSFRDYLAHHWRSGRIDYRALVAPWAEAADGRVTALPLADRRSAEPLVGRIVAALGLDNRLSGLIGAESAGYRTNRSSGPVAVEASRRLRTLRVHRQVTGHRRRVGHALDQAAWARGLDPEPFRGDAPEFCARIAAHTYETRERFAQLAWGLPWDAVVAPGRDLPPNELAHRPIPPETEAQVDALVRETMRRFGCRPPAPLLARPAAWIEDGALGLARLAGIESRWRVC</sequence>
<evidence type="ECO:0008006" key="4">
    <source>
        <dbReference type="Google" id="ProtNLM"/>
    </source>
</evidence>
<dbReference type="RefSeq" id="WP_109953282.1">
    <property type="nucleotide sequence ID" value="NZ_CP029551.1"/>
</dbReference>
<name>A0A2U8VXR2_9HYPH</name>
<organism evidence="2 3">
    <name type="scientific">Methylobacterium radiodurans</name>
    <dbReference type="NCBI Taxonomy" id="2202828"/>
    <lineage>
        <taxon>Bacteria</taxon>
        <taxon>Pseudomonadati</taxon>
        <taxon>Pseudomonadota</taxon>
        <taxon>Alphaproteobacteria</taxon>
        <taxon>Hyphomicrobiales</taxon>
        <taxon>Methylobacteriaceae</taxon>
        <taxon>Methylobacterium</taxon>
    </lineage>
</organism>
<reference evidence="2 3" key="1">
    <citation type="submission" date="2018-05" db="EMBL/GenBank/DDBJ databases">
        <title>Complete Genome Sequence of Methylobacterium sp. 17Sr1-43.</title>
        <authorList>
            <person name="Srinivasan S."/>
        </authorList>
    </citation>
    <scope>NUCLEOTIDE SEQUENCE [LARGE SCALE GENOMIC DNA]</scope>
    <source>
        <strain evidence="2 3">17Sr1-43</strain>
    </source>
</reference>
<dbReference type="KEGG" id="meti:DK427_22255"/>
<evidence type="ECO:0000313" key="3">
    <source>
        <dbReference type="Proteomes" id="UP000246058"/>
    </source>
</evidence>
<gene>
    <name evidence="2" type="ORF">DK427_22255</name>
</gene>
<accession>A0A2U8VXR2</accession>
<feature type="region of interest" description="Disordered" evidence="1">
    <location>
        <begin position="38"/>
        <end position="59"/>
    </location>
</feature>
<dbReference type="SUPFAM" id="SSF52540">
    <property type="entry name" value="P-loop containing nucleoside triphosphate hydrolases"/>
    <property type="match status" value="1"/>
</dbReference>
<protein>
    <recommendedName>
        <fullName evidence="4">Sulfotransferase family protein</fullName>
    </recommendedName>
</protein>
<evidence type="ECO:0000256" key="1">
    <source>
        <dbReference type="SAM" id="MobiDB-lite"/>
    </source>
</evidence>
<dbReference type="InterPro" id="IPR027417">
    <property type="entry name" value="P-loop_NTPase"/>
</dbReference>